<evidence type="ECO:0000313" key="3">
    <source>
        <dbReference type="EMBL" id="OHS99724.1"/>
    </source>
</evidence>
<dbReference type="EMBL" id="MLAK01000991">
    <property type="protein sequence ID" value="OHS99724.1"/>
    <property type="molecule type" value="Genomic_DNA"/>
</dbReference>
<reference evidence="3" key="1">
    <citation type="submission" date="2016-10" db="EMBL/GenBank/DDBJ databases">
        <authorList>
            <person name="Benchimol M."/>
            <person name="Almeida L.G."/>
            <person name="Vasconcelos A.T."/>
            <person name="Perreira-Neves A."/>
            <person name="Rosa I.A."/>
            <person name="Tasca T."/>
            <person name="Bogo M.R."/>
            <person name="de Souza W."/>
        </authorList>
    </citation>
    <scope>NUCLEOTIDE SEQUENCE [LARGE SCALE GENOMIC DNA]</scope>
    <source>
        <strain evidence="3">K</strain>
    </source>
</reference>
<comment type="caution">
    <text evidence="3">The sequence shown here is derived from an EMBL/GenBank/DDBJ whole genome shotgun (WGS) entry which is preliminary data.</text>
</comment>
<dbReference type="Pfam" id="PF04841">
    <property type="entry name" value="Vps16_N"/>
    <property type="match status" value="1"/>
</dbReference>
<keyword evidence="4" id="KW-1185">Reference proteome</keyword>
<evidence type="ECO:0000259" key="2">
    <source>
        <dbReference type="Pfam" id="PF04841"/>
    </source>
</evidence>
<dbReference type="GeneID" id="94843987"/>
<proteinExistence type="predicted"/>
<dbReference type="GO" id="GO:0042144">
    <property type="term" value="P:vacuole fusion, non-autophagic"/>
    <property type="evidence" value="ECO:0007669"/>
    <property type="project" value="TreeGrafter"/>
</dbReference>
<name>A0A1J4JR34_9EUKA</name>
<dbReference type="Proteomes" id="UP000179807">
    <property type="component" value="Unassembled WGS sequence"/>
</dbReference>
<dbReference type="InterPro" id="IPR016534">
    <property type="entry name" value="VPS16"/>
</dbReference>
<evidence type="ECO:0000256" key="1">
    <source>
        <dbReference type="SAM" id="MobiDB-lite"/>
    </source>
</evidence>
<dbReference type="VEuPathDB" id="TrichDB:TRFO_33803"/>
<dbReference type="GO" id="GO:0006886">
    <property type="term" value="P:intracellular protein transport"/>
    <property type="evidence" value="ECO:0007669"/>
    <property type="project" value="InterPro"/>
</dbReference>
<feature type="compositionally biased region" description="Basic and acidic residues" evidence="1">
    <location>
        <begin position="677"/>
        <end position="688"/>
    </location>
</feature>
<dbReference type="GO" id="GO:0005768">
    <property type="term" value="C:endosome"/>
    <property type="evidence" value="ECO:0007669"/>
    <property type="project" value="TreeGrafter"/>
</dbReference>
<dbReference type="RefSeq" id="XP_068352861.1">
    <property type="nucleotide sequence ID" value="XM_068509283.1"/>
</dbReference>
<accession>A0A1J4JR34</accession>
<dbReference type="PANTHER" id="PTHR12811">
    <property type="entry name" value="VACUOLAR PROTEIN SORTING VPS16"/>
    <property type="match status" value="1"/>
</dbReference>
<protein>
    <recommendedName>
        <fullName evidence="2">Vps16 N-terminal domain-containing protein</fullName>
    </recommendedName>
</protein>
<feature type="compositionally biased region" description="Acidic residues" evidence="1">
    <location>
        <begin position="666"/>
        <end position="676"/>
    </location>
</feature>
<gene>
    <name evidence="3" type="ORF">TRFO_33803</name>
</gene>
<dbReference type="GO" id="GO:0003779">
    <property type="term" value="F:actin binding"/>
    <property type="evidence" value="ECO:0007669"/>
    <property type="project" value="TreeGrafter"/>
</dbReference>
<feature type="compositionally biased region" description="Basic residues" evidence="1">
    <location>
        <begin position="646"/>
        <end position="660"/>
    </location>
</feature>
<dbReference type="GO" id="GO:0030897">
    <property type="term" value="C:HOPS complex"/>
    <property type="evidence" value="ECO:0007669"/>
    <property type="project" value="TreeGrafter"/>
</dbReference>
<feature type="domain" description="Vps16 N-terminal" evidence="2">
    <location>
        <begin position="130"/>
        <end position="443"/>
    </location>
</feature>
<dbReference type="AlphaFoldDB" id="A0A1J4JR34"/>
<dbReference type="InterPro" id="IPR006926">
    <property type="entry name" value="Vps16_N"/>
</dbReference>
<sequence>MEALVGHQSFSNLIVQKVSSDWKNVADSNVSIKKIWDIFSPFEIDPIIHKYSGGSDGRIIARHERIFSKNSNRSVTLHDHKFNVIATCPVYESCTDIFIYVCPNDDLRIVTTNGRLITYTGDRLVSNEDILVEEADIISVAFWDTGFVYLDKNYNLVSVPFFQNPKIIAEKVNTGIPTVFDVIPPAYTATGNPFVLISDSDGNLLVVSEDIEFSTKMPAPIISMAISPQFRFIAFIIEPMTLIITPITLDSLLFRMDIDEGDIFEQISWIGNDAPIITFDDLSIIVLNTGNTIEIPINGKAVVFSSSEHALILSSKSLIRTFFPTEAFTNCMATVSTISDQTNSQKNAPRTNVNSQQSALTQSITPASRLIDAFCNKIPGQLLLMKENHQLEDAIKDCIEAATQCDDNCESNLNFGVATAQTTLMMAACFGRSYLSHYQSDEFKNVTRALRLVNMFKGELNIIVTANELIEKVSNNGTDDIVSRLCVREFYSPAMEVADIFGSDKTLIVTHWCGKIINSVMDDDLAFNFIKQKFGQLFDSANVATIALSCVRMSLAHRIADSEKNRSLVIPFYMSAGLWDSAITAAASSCDSNLFIEVLRRAIETISEDEIVAAIGRDYFSYATVSKLIEGKKVDKTNINDNQKNSQRKNTRLARKKVTKKSNSDNPEENGQDNLEDGDKQQNENSDEHQFSKYIKKVTLTPALIECYVRKGMKAISEKTESEKVHIFYSGLKKLSIDFQQPQWLENLINSYKFYFKLRRIQNNLVREFNDISYNGLTLNQTMKKAADSHCLIKLLEIAKSEKIEITERKVISVIGPYFGKNGKFVDFKTIFSDEMFKGCYYLTTLIAVQYFNEEQVNEFISSFPDPKKQANIRESLNNNKFGDEIFGTKNLNCKLFKAGVMETLLA</sequence>
<feature type="region of interest" description="Disordered" evidence="1">
    <location>
        <begin position="638"/>
        <end position="688"/>
    </location>
</feature>
<organism evidence="3 4">
    <name type="scientific">Tritrichomonas foetus</name>
    <dbReference type="NCBI Taxonomy" id="1144522"/>
    <lineage>
        <taxon>Eukaryota</taxon>
        <taxon>Metamonada</taxon>
        <taxon>Parabasalia</taxon>
        <taxon>Tritrichomonadida</taxon>
        <taxon>Tritrichomonadidae</taxon>
        <taxon>Tritrichomonas</taxon>
    </lineage>
</organism>
<evidence type="ECO:0000313" key="4">
    <source>
        <dbReference type="Proteomes" id="UP000179807"/>
    </source>
</evidence>
<dbReference type="PANTHER" id="PTHR12811:SF0">
    <property type="entry name" value="VACUOLAR PROTEIN SORTING-ASSOCIATED PROTEIN 16 HOMOLOG"/>
    <property type="match status" value="1"/>
</dbReference>
<dbReference type="OrthoDB" id="1792at2759"/>
<dbReference type="GO" id="GO:0005765">
    <property type="term" value="C:lysosomal membrane"/>
    <property type="evidence" value="ECO:0007669"/>
    <property type="project" value="TreeGrafter"/>
</dbReference>
<dbReference type="GO" id="GO:0016197">
    <property type="term" value="P:endosomal transport"/>
    <property type="evidence" value="ECO:0007669"/>
    <property type="project" value="TreeGrafter"/>
</dbReference>